<feature type="region of interest" description="Disordered" evidence="1">
    <location>
        <begin position="43"/>
        <end position="70"/>
    </location>
</feature>
<evidence type="ECO:0000256" key="1">
    <source>
        <dbReference type="SAM" id="MobiDB-lite"/>
    </source>
</evidence>
<dbReference type="Proteomes" id="UP000292957">
    <property type="component" value="Unassembled WGS sequence"/>
</dbReference>
<accession>A0A4Q9MU52</accession>
<name>A0A4Q9MU52_9APHY</name>
<gene>
    <name evidence="2" type="ORF">BD311DRAFT_241790</name>
</gene>
<evidence type="ECO:0000313" key="2">
    <source>
        <dbReference type="EMBL" id="TBU30142.1"/>
    </source>
</evidence>
<organism evidence="2">
    <name type="scientific">Dichomitus squalens</name>
    <dbReference type="NCBI Taxonomy" id="114155"/>
    <lineage>
        <taxon>Eukaryota</taxon>
        <taxon>Fungi</taxon>
        <taxon>Dikarya</taxon>
        <taxon>Basidiomycota</taxon>
        <taxon>Agaricomycotina</taxon>
        <taxon>Agaricomycetes</taxon>
        <taxon>Polyporales</taxon>
        <taxon>Polyporaceae</taxon>
        <taxon>Dichomitus</taxon>
    </lineage>
</organism>
<proteinExistence type="predicted"/>
<protein>
    <recommendedName>
        <fullName evidence="3">BTB domain-containing protein</fullName>
    </recommendedName>
</protein>
<sequence>MDSPEHAFYWQDLTDEEVLFFDSSNQFVLDGLPLGSVDTANESHGATASQLLTPPSSDTTSPWDRNIHSPPPEERIISISTAFQPTGTLLQIPPDTVLIASDRVLFYTHSSQILSATQNRFNGHVLSRSRCPPGASKVSVIPLPDSAAVLNVVLHVVYNISCAYYNPDIATLMSAVDALAVYGYPPQGYVTPSSPLSLYALILSQAPTSPIQVYATAAAHGLHDLAVAVSSHLLSFPVHTLSDELATRIGSVYLKRLCFMQLGRVERLLRLLRALPHIHPEMERCNFVAQKRLARAWGLASASLAWDAKT</sequence>
<dbReference type="EMBL" id="ML143408">
    <property type="protein sequence ID" value="TBU30142.1"/>
    <property type="molecule type" value="Genomic_DNA"/>
</dbReference>
<dbReference type="OrthoDB" id="3265815at2759"/>
<feature type="compositionally biased region" description="Polar residues" evidence="1">
    <location>
        <begin position="43"/>
        <end position="63"/>
    </location>
</feature>
<dbReference type="AlphaFoldDB" id="A0A4Q9MU52"/>
<evidence type="ECO:0008006" key="3">
    <source>
        <dbReference type="Google" id="ProtNLM"/>
    </source>
</evidence>
<reference evidence="2" key="1">
    <citation type="submission" date="2019-01" db="EMBL/GenBank/DDBJ databases">
        <title>Draft genome sequences of three monokaryotic isolates of the white-rot basidiomycete fungus Dichomitus squalens.</title>
        <authorList>
            <consortium name="DOE Joint Genome Institute"/>
            <person name="Lopez S.C."/>
            <person name="Andreopoulos B."/>
            <person name="Pangilinan J."/>
            <person name="Lipzen A."/>
            <person name="Riley R."/>
            <person name="Ahrendt S."/>
            <person name="Ng V."/>
            <person name="Barry K."/>
            <person name="Daum C."/>
            <person name="Grigoriev I.V."/>
            <person name="Hilden K.S."/>
            <person name="Makela M.R."/>
            <person name="de Vries R.P."/>
        </authorList>
    </citation>
    <scope>NUCLEOTIDE SEQUENCE [LARGE SCALE GENOMIC DNA]</scope>
    <source>
        <strain evidence="2">OM18370.1</strain>
    </source>
</reference>